<protein>
    <submittedName>
        <fullName evidence="4">2OG-Fe(II) oxygenase</fullName>
    </submittedName>
</protein>
<dbReference type="EMBL" id="MU032354">
    <property type="protein sequence ID" value="KAF3759883.1"/>
    <property type="molecule type" value="Genomic_DNA"/>
</dbReference>
<keyword evidence="2" id="KW-0479">Metal-binding</keyword>
<name>A0A9P4XRN4_CRYP1</name>
<proteinExistence type="inferred from homology"/>
<dbReference type="Proteomes" id="UP000803844">
    <property type="component" value="Unassembled WGS sequence"/>
</dbReference>
<dbReference type="GeneID" id="63839009"/>
<dbReference type="OrthoDB" id="288590at2759"/>
<dbReference type="PANTHER" id="PTHR47990">
    <property type="entry name" value="2-OXOGLUTARATE (2OG) AND FE(II)-DEPENDENT OXYGENASE SUPERFAMILY PROTEIN-RELATED"/>
    <property type="match status" value="1"/>
</dbReference>
<keyword evidence="2" id="KW-0408">Iron</keyword>
<sequence>MAASDLQLPVIDLSGYITPRSPEDRAKVIAQVRDACREFGFFQLKGHGVTLEQQQGLFRGMNNFFSLPAEKKLKNSFLENPCRRGYEASGMSLRDTDAMADSKESFYMGREDSAIEHMGFYGPNNWPDLPDDQFRSPVWDYYEATSQLGRTIWEILLQGLGHSTKAMESFAKKPVVALKLLRYPRPSQTLPGQFGAGSHTDFGGVTVLLQQPGKEGLEVWLEEKQAWLSVPAHEDIFVINCGDMIHRWSGGQYKSVRHRVINKSDGERLSAALFWHGDVMATNPLNPDDPDKVTVGQLWMKRFKNQMSIPKAAMEAFASA</sequence>
<dbReference type="InterPro" id="IPR027443">
    <property type="entry name" value="IPNS-like_sf"/>
</dbReference>
<dbReference type="Pfam" id="PF14226">
    <property type="entry name" value="DIOX_N"/>
    <property type="match status" value="1"/>
</dbReference>
<evidence type="ECO:0000256" key="1">
    <source>
        <dbReference type="ARBA" id="ARBA00008056"/>
    </source>
</evidence>
<dbReference type="GO" id="GO:0016491">
    <property type="term" value="F:oxidoreductase activity"/>
    <property type="evidence" value="ECO:0007669"/>
    <property type="project" value="UniProtKB-KW"/>
</dbReference>
<evidence type="ECO:0000313" key="4">
    <source>
        <dbReference type="EMBL" id="KAF3759883.1"/>
    </source>
</evidence>
<dbReference type="GO" id="GO:0046872">
    <property type="term" value="F:metal ion binding"/>
    <property type="evidence" value="ECO:0007669"/>
    <property type="project" value="UniProtKB-KW"/>
</dbReference>
<dbReference type="InterPro" id="IPR026992">
    <property type="entry name" value="DIOX_N"/>
</dbReference>
<organism evidence="4 5">
    <name type="scientific">Cryphonectria parasitica (strain ATCC 38755 / EP155)</name>
    <dbReference type="NCBI Taxonomy" id="660469"/>
    <lineage>
        <taxon>Eukaryota</taxon>
        <taxon>Fungi</taxon>
        <taxon>Dikarya</taxon>
        <taxon>Ascomycota</taxon>
        <taxon>Pezizomycotina</taxon>
        <taxon>Sordariomycetes</taxon>
        <taxon>Sordariomycetidae</taxon>
        <taxon>Diaporthales</taxon>
        <taxon>Cryphonectriaceae</taxon>
        <taxon>Cryphonectria-Endothia species complex</taxon>
        <taxon>Cryphonectria</taxon>
    </lineage>
</organism>
<dbReference type="SUPFAM" id="SSF51197">
    <property type="entry name" value="Clavaminate synthase-like"/>
    <property type="match status" value="1"/>
</dbReference>
<dbReference type="PROSITE" id="PS51471">
    <property type="entry name" value="FE2OG_OXY"/>
    <property type="match status" value="1"/>
</dbReference>
<dbReference type="RefSeq" id="XP_040770862.1">
    <property type="nucleotide sequence ID" value="XM_040921880.1"/>
</dbReference>
<keyword evidence="2" id="KW-0560">Oxidoreductase</keyword>
<dbReference type="Gene3D" id="2.60.120.330">
    <property type="entry name" value="B-lactam Antibiotic, Isopenicillin N Synthase, Chain"/>
    <property type="match status" value="1"/>
</dbReference>
<comment type="similarity">
    <text evidence="1 2">Belongs to the iron/ascorbate-dependent oxidoreductase family.</text>
</comment>
<reference evidence="4" key="1">
    <citation type="journal article" date="2020" name="Phytopathology">
        <title>Genome sequence of the chestnut blight fungus Cryphonectria parasitica EP155: A fundamental resource for an archetypical invasive plant pathogen.</title>
        <authorList>
            <person name="Crouch J.A."/>
            <person name="Dawe A."/>
            <person name="Aerts A."/>
            <person name="Barry K."/>
            <person name="Churchill A.C.L."/>
            <person name="Grimwood J."/>
            <person name="Hillman B."/>
            <person name="Milgroom M.G."/>
            <person name="Pangilinan J."/>
            <person name="Smith M."/>
            <person name="Salamov A."/>
            <person name="Schmutz J."/>
            <person name="Yadav J."/>
            <person name="Grigoriev I.V."/>
            <person name="Nuss D."/>
        </authorList>
    </citation>
    <scope>NUCLEOTIDE SEQUENCE</scope>
    <source>
        <strain evidence="4">EP155</strain>
    </source>
</reference>
<evidence type="ECO:0000256" key="2">
    <source>
        <dbReference type="RuleBase" id="RU003682"/>
    </source>
</evidence>
<keyword evidence="5" id="KW-1185">Reference proteome</keyword>
<evidence type="ECO:0000313" key="5">
    <source>
        <dbReference type="Proteomes" id="UP000803844"/>
    </source>
</evidence>
<dbReference type="InterPro" id="IPR050231">
    <property type="entry name" value="Iron_ascorbate_oxido_reductase"/>
</dbReference>
<gene>
    <name evidence="4" type="ORF">M406DRAFT_343533</name>
</gene>
<comment type="caution">
    <text evidence="4">The sequence shown here is derived from an EMBL/GenBank/DDBJ whole genome shotgun (WGS) entry which is preliminary data.</text>
</comment>
<accession>A0A9P4XRN4</accession>
<dbReference type="InterPro" id="IPR044861">
    <property type="entry name" value="IPNS-like_FE2OG_OXY"/>
</dbReference>
<dbReference type="GO" id="GO:0044283">
    <property type="term" value="P:small molecule biosynthetic process"/>
    <property type="evidence" value="ECO:0007669"/>
    <property type="project" value="UniProtKB-ARBA"/>
</dbReference>
<feature type="domain" description="Fe2OG dioxygenase" evidence="3">
    <location>
        <begin position="173"/>
        <end position="277"/>
    </location>
</feature>
<dbReference type="Pfam" id="PF03171">
    <property type="entry name" value="2OG-FeII_Oxy"/>
    <property type="match status" value="1"/>
</dbReference>
<evidence type="ECO:0000259" key="3">
    <source>
        <dbReference type="PROSITE" id="PS51471"/>
    </source>
</evidence>
<dbReference type="InterPro" id="IPR005123">
    <property type="entry name" value="Oxoglu/Fe-dep_dioxygenase_dom"/>
</dbReference>
<dbReference type="AlphaFoldDB" id="A0A9P4XRN4"/>